<feature type="domain" description="AMP-binding enzyme C-terminal" evidence="4">
    <location>
        <begin position="448"/>
        <end position="524"/>
    </location>
</feature>
<dbReference type="GO" id="GO:0031956">
    <property type="term" value="F:medium-chain fatty acid-CoA ligase activity"/>
    <property type="evidence" value="ECO:0007669"/>
    <property type="project" value="TreeGrafter"/>
</dbReference>
<evidence type="ECO:0000313" key="5">
    <source>
        <dbReference type="EMBL" id="NYD26469.1"/>
    </source>
</evidence>
<dbReference type="EC" id="6.2.1.3" evidence="5"/>
<comment type="similarity">
    <text evidence="1">Belongs to the ATP-dependent AMP-binding enzyme family.</text>
</comment>
<dbReference type="SUPFAM" id="SSF56801">
    <property type="entry name" value="Acetyl-CoA synthetase-like"/>
    <property type="match status" value="1"/>
</dbReference>
<dbReference type="InterPro" id="IPR042099">
    <property type="entry name" value="ANL_N_sf"/>
</dbReference>
<dbReference type="Pfam" id="PF13193">
    <property type="entry name" value="AMP-binding_C"/>
    <property type="match status" value="1"/>
</dbReference>
<dbReference type="InterPro" id="IPR025110">
    <property type="entry name" value="AMP-bd_C"/>
</dbReference>
<organism evidence="5 6">
    <name type="scientific">Leucobacter aridicollis</name>
    <dbReference type="NCBI Taxonomy" id="283878"/>
    <lineage>
        <taxon>Bacteria</taxon>
        <taxon>Bacillati</taxon>
        <taxon>Actinomycetota</taxon>
        <taxon>Actinomycetes</taxon>
        <taxon>Micrococcales</taxon>
        <taxon>Microbacteriaceae</taxon>
        <taxon>Leucobacter</taxon>
    </lineage>
</organism>
<dbReference type="EC" id="6.2.1.-" evidence="5"/>
<dbReference type="PANTHER" id="PTHR43201:SF5">
    <property type="entry name" value="MEDIUM-CHAIN ACYL-COA LIGASE ACSF2, MITOCHONDRIAL"/>
    <property type="match status" value="1"/>
</dbReference>
<reference evidence="5 6" key="1">
    <citation type="submission" date="2020-07" db="EMBL/GenBank/DDBJ databases">
        <title>Sequencing the genomes of 1000 actinobacteria strains.</title>
        <authorList>
            <person name="Klenk H.-P."/>
        </authorList>
    </citation>
    <scope>NUCLEOTIDE SEQUENCE [LARGE SCALE GENOMIC DNA]</scope>
    <source>
        <strain evidence="5 6">DSM 17380</strain>
    </source>
</reference>
<sequence length="544" mass="58568">MHLTESYYPADTSRPVLELTLGDLIRAAAADSRDAPALIGVSVKGAPRVWTYGELLEDSERAASWLLERFDPGSHIAVWAANDPEWLILQCATALAGMTLVTANPALRGPELAHILAASHADAVAFGAEVRGTHMAPILFDALDLVRLRSRTERLQVPSIIPFEGWLDATRETPIAAEFPTVRPGDAIQLQFTSGTTGLPKPAQLSHRAMITNADFVNARGGTSHAGVSVSPLPLFHTAGSGLAGFGTFLERGTLVLLRTFDPDLALDAVERFGATGLRMVPAMFRAAIERTAVRNVDLSSLQTVSSGGDSVPWELSREIEEVFGAPLTTVYGQTELSPILAQTSPDADEAERWGTAGTPLPQAEVKIVDPQSGEIVRIGEPGEICARGYQLVAGYYGMPDASAELIDDTGWLHTGDLGIMNENGALTITGRVKDLIIRGGENIYPREVEEAIQLHPDVALAAVVGVPDDRWGETVAATVRFRAGLAPLTSRELKDFLRPRLSPQKIPASWFHGDELPANAMGKLQKHRLRDGLQRGAYKKLLD</sequence>
<dbReference type="Gene3D" id="3.40.50.12780">
    <property type="entry name" value="N-terminal domain of ligase-like"/>
    <property type="match status" value="1"/>
</dbReference>
<dbReference type="EMBL" id="JACCBD010000001">
    <property type="protein sequence ID" value="NYD26469.1"/>
    <property type="molecule type" value="Genomic_DNA"/>
</dbReference>
<comment type="caution">
    <text evidence="5">The sequence shown here is derived from an EMBL/GenBank/DDBJ whole genome shotgun (WGS) entry which is preliminary data.</text>
</comment>
<keyword evidence="6" id="KW-1185">Reference proteome</keyword>
<gene>
    <name evidence="5" type="ORF">BJ960_001272</name>
</gene>
<dbReference type="InterPro" id="IPR045851">
    <property type="entry name" value="AMP-bd_C_sf"/>
</dbReference>
<evidence type="ECO:0000256" key="2">
    <source>
        <dbReference type="ARBA" id="ARBA00022598"/>
    </source>
</evidence>
<feature type="domain" description="AMP-dependent synthetase/ligase" evidence="3">
    <location>
        <begin position="26"/>
        <end position="397"/>
    </location>
</feature>
<dbReference type="PROSITE" id="PS00455">
    <property type="entry name" value="AMP_BINDING"/>
    <property type="match status" value="1"/>
</dbReference>
<dbReference type="InterPro" id="IPR000873">
    <property type="entry name" value="AMP-dep_synth/lig_dom"/>
</dbReference>
<dbReference type="Gene3D" id="3.30.300.30">
    <property type="match status" value="1"/>
</dbReference>
<evidence type="ECO:0000259" key="3">
    <source>
        <dbReference type="Pfam" id="PF00501"/>
    </source>
</evidence>
<evidence type="ECO:0000313" key="6">
    <source>
        <dbReference type="Proteomes" id="UP000586095"/>
    </source>
</evidence>
<dbReference type="AlphaFoldDB" id="A0A852R7R2"/>
<dbReference type="Pfam" id="PF00501">
    <property type="entry name" value="AMP-binding"/>
    <property type="match status" value="1"/>
</dbReference>
<evidence type="ECO:0000259" key="4">
    <source>
        <dbReference type="Pfam" id="PF13193"/>
    </source>
</evidence>
<dbReference type="Proteomes" id="UP000586095">
    <property type="component" value="Unassembled WGS sequence"/>
</dbReference>
<keyword evidence="2 5" id="KW-0436">Ligase</keyword>
<evidence type="ECO:0000256" key="1">
    <source>
        <dbReference type="ARBA" id="ARBA00006432"/>
    </source>
</evidence>
<protein>
    <submittedName>
        <fullName evidence="5">Fatty-acyl-CoA synthase/long-chain acyl-CoA synthetase</fullName>
        <ecNumber evidence="5">6.2.1.-</ecNumber>
        <ecNumber evidence="5">6.2.1.3</ecNumber>
    </submittedName>
</protein>
<accession>A0A852R7R2</accession>
<dbReference type="RefSeq" id="WP_185986672.1">
    <property type="nucleotide sequence ID" value="NZ_BAAALZ010000002.1"/>
</dbReference>
<dbReference type="GO" id="GO:0004467">
    <property type="term" value="F:long-chain fatty acid-CoA ligase activity"/>
    <property type="evidence" value="ECO:0007669"/>
    <property type="project" value="UniProtKB-EC"/>
</dbReference>
<name>A0A852R7R2_9MICO</name>
<dbReference type="InterPro" id="IPR020845">
    <property type="entry name" value="AMP-binding_CS"/>
</dbReference>
<proteinExistence type="inferred from homology"/>
<dbReference type="PANTHER" id="PTHR43201">
    <property type="entry name" value="ACYL-COA SYNTHETASE"/>
    <property type="match status" value="1"/>
</dbReference>